<evidence type="ECO:0000256" key="9">
    <source>
        <dbReference type="RuleBase" id="RU003691"/>
    </source>
</evidence>
<evidence type="ECO:0000256" key="8">
    <source>
        <dbReference type="ARBA" id="ARBA00023284"/>
    </source>
</evidence>
<dbReference type="NCBIfam" id="NF005884">
    <property type="entry name" value="PRK07846.1"/>
    <property type="match status" value="1"/>
</dbReference>
<proteinExistence type="inferred from homology"/>
<dbReference type="EMBL" id="JAQGLA010000067">
    <property type="protein sequence ID" value="MDA3629429.1"/>
    <property type="molecule type" value="Genomic_DNA"/>
</dbReference>
<dbReference type="PANTHER" id="PTHR43014:SF4">
    <property type="entry name" value="PYRIDINE NUCLEOTIDE-DISULFIDE OXIDOREDUCTASE RCLA-RELATED"/>
    <property type="match status" value="1"/>
</dbReference>
<keyword evidence="13" id="KW-1185">Reference proteome</keyword>
<dbReference type="Gene3D" id="3.50.50.60">
    <property type="entry name" value="FAD/NAD(P)-binding domain"/>
    <property type="match status" value="2"/>
</dbReference>
<dbReference type="PANTHER" id="PTHR43014">
    <property type="entry name" value="MERCURIC REDUCTASE"/>
    <property type="match status" value="1"/>
</dbReference>
<dbReference type="Pfam" id="PF07992">
    <property type="entry name" value="Pyr_redox_2"/>
    <property type="match status" value="1"/>
</dbReference>
<dbReference type="InterPro" id="IPR012999">
    <property type="entry name" value="Pyr_OxRdtase_I_AS"/>
</dbReference>
<protein>
    <submittedName>
        <fullName evidence="12">Mycothione reductase</fullName>
        <ecNumber evidence="12">1.8.1.15</ecNumber>
    </submittedName>
</protein>
<evidence type="ECO:0000256" key="1">
    <source>
        <dbReference type="ARBA" id="ARBA00001974"/>
    </source>
</evidence>
<keyword evidence="7" id="KW-1015">Disulfide bond</keyword>
<evidence type="ECO:0000313" key="13">
    <source>
        <dbReference type="Proteomes" id="UP001210380"/>
    </source>
</evidence>
<dbReference type="Proteomes" id="UP001210380">
    <property type="component" value="Unassembled WGS sequence"/>
</dbReference>
<dbReference type="Pfam" id="PF02852">
    <property type="entry name" value="Pyr_redox_dim"/>
    <property type="match status" value="1"/>
</dbReference>
<feature type="domain" description="FAD/NAD(P)-binding" evidence="11">
    <location>
        <begin position="4"/>
        <end position="325"/>
    </location>
</feature>
<dbReference type="InterPro" id="IPR001100">
    <property type="entry name" value="Pyr_nuc-diS_OxRdtase"/>
</dbReference>
<dbReference type="SUPFAM" id="SSF55424">
    <property type="entry name" value="FAD/NAD-linked reductases, dimerisation (C-terminal) domain"/>
    <property type="match status" value="1"/>
</dbReference>
<dbReference type="Gene3D" id="3.30.390.30">
    <property type="match status" value="1"/>
</dbReference>
<dbReference type="PRINTS" id="PR00411">
    <property type="entry name" value="PNDRDTASEI"/>
</dbReference>
<dbReference type="SUPFAM" id="SSF51905">
    <property type="entry name" value="FAD/NAD(P)-binding domain"/>
    <property type="match status" value="1"/>
</dbReference>
<dbReference type="InterPro" id="IPR017817">
    <property type="entry name" value="Mycothione_reductase"/>
</dbReference>
<evidence type="ECO:0000256" key="7">
    <source>
        <dbReference type="ARBA" id="ARBA00023157"/>
    </source>
</evidence>
<keyword evidence="8 9" id="KW-0676">Redox-active center</keyword>
<evidence type="ECO:0000256" key="6">
    <source>
        <dbReference type="ARBA" id="ARBA00023002"/>
    </source>
</evidence>
<feature type="domain" description="Pyridine nucleotide-disulphide oxidoreductase dimerisation" evidence="10">
    <location>
        <begin position="349"/>
        <end position="458"/>
    </location>
</feature>
<evidence type="ECO:0000256" key="5">
    <source>
        <dbReference type="ARBA" id="ARBA00022857"/>
    </source>
</evidence>
<evidence type="ECO:0000259" key="10">
    <source>
        <dbReference type="Pfam" id="PF02852"/>
    </source>
</evidence>
<sequence length="465" mass="50477">MRHYDLVIIGSGSGNSILDDRFADWDVAIVEKGIGPNDAYGGTCLNVGCIPTKMFVHTADIAGAPGSGRKLGVDLELQGVRWAEIRDRIFGRIDPISAGGRRYRAEENENVTLYQGQARFTGVKQLTVQTAGGPETITADRFVVAAGGRPAIPEIPGLDQVDFHTSDTVMRLDRLPRRMIIMGTGFIGAEFAHVFSALGVEVTMIGRSGRVLRSEDTDVSARFTEIADRSWDLRLHRKEISVEQDGELVRLHLEGPDGAEAVEAEALLIAVGRVPNTDLLDAAGGGLELTDGGKIKVDATQRTSVDGVWALGDISSDYELKHVANHEMRVVQHNLLHPAEPIESDHRFVPHAVFSSPQIASVGLTEQQAQERGVEYVTSTQDYAGIAYGWAMEDTTGFAKLLADPNTGQLLGAHIIGPQAPTLIQPLIQAMEFGLDARRMARGQYWIHPGMPELVENALLNLPLN</sequence>
<keyword evidence="6 9" id="KW-0560">Oxidoreductase</keyword>
<keyword evidence="4 9" id="KW-0274">FAD</keyword>
<comment type="similarity">
    <text evidence="2 9">Belongs to the class-I pyridine nucleotide-disulfide oxidoreductase family.</text>
</comment>
<gene>
    <name evidence="12" type="ORF">OU415_28640</name>
</gene>
<evidence type="ECO:0000256" key="3">
    <source>
        <dbReference type="ARBA" id="ARBA00022630"/>
    </source>
</evidence>
<dbReference type="PRINTS" id="PR00368">
    <property type="entry name" value="FADPNR"/>
</dbReference>
<keyword evidence="3 9" id="KW-0285">Flavoprotein</keyword>
<dbReference type="EC" id="1.8.1.15" evidence="12"/>
<dbReference type="InterPro" id="IPR036188">
    <property type="entry name" value="FAD/NAD-bd_sf"/>
</dbReference>
<keyword evidence="5" id="KW-0521">NADP</keyword>
<dbReference type="NCBIfam" id="TIGR03452">
    <property type="entry name" value="mycothione_red"/>
    <property type="match status" value="1"/>
</dbReference>
<dbReference type="InterPro" id="IPR023753">
    <property type="entry name" value="FAD/NAD-binding_dom"/>
</dbReference>
<dbReference type="PIRSF" id="PIRSF000350">
    <property type="entry name" value="Mercury_reductase_MerA"/>
    <property type="match status" value="1"/>
</dbReference>
<reference evidence="12 13" key="1">
    <citation type="submission" date="2022-11" db="EMBL/GenBank/DDBJ databases">
        <title>Draft genome sequence of Saccharopolyspora sp. WRP15-2 isolated from rhizosphere soils of wild rice in Thailand.</title>
        <authorList>
            <person name="Duangmal K."/>
            <person name="Kammanee S."/>
            <person name="Muangham S."/>
        </authorList>
    </citation>
    <scope>NUCLEOTIDE SEQUENCE [LARGE SCALE GENOMIC DNA]</scope>
    <source>
        <strain evidence="12 13">WRP15-2</strain>
    </source>
</reference>
<evidence type="ECO:0000256" key="2">
    <source>
        <dbReference type="ARBA" id="ARBA00007532"/>
    </source>
</evidence>
<dbReference type="InterPro" id="IPR004099">
    <property type="entry name" value="Pyr_nucl-diS_OxRdtase_dimer"/>
</dbReference>
<dbReference type="GO" id="GO:0050627">
    <property type="term" value="F:mycothione reductase [NAD(P)H] activity"/>
    <property type="evidence" value="ECO:0007669"/>
    <property type="project" value="UniProtKB-EC"/>
</dbReference>
<comment type="cofactor">
    <cofactor evidence="1">
        <name>FAD</name>
        <dbReference type="ChEBI" id="CHEBI:57692"/>
    </cofactor>
</comment>
<dbReference type="InterPro" id="IPR016156">
    <property type="entry name" value="FAD/NAD-linked_Rdtase_dimer_sf"/>
</dbReference>
<evidence type="ECO:0000313" key="12">
    <source>
        <dbReference type="EMBL" id="MDA3629429.1"/>
    </source>
</evidence>
<accession>A0ABT4V641</accession>
<evidence type="ECO:0000256" key="4">
    <source>
        <dbReference type="ARBA" id="ARBA00022827"/>
    </source>
</evidence>
<dbReference type="RefSeq" id="WP_270952450.1">
    <property type="nucleotide sequence ID" value="NZ_JAQGLA010000067.1"/>
</dbReference>
<organism evidence="12 13">
    <name type="scientific">Saccharopolyspora oryzae</name>
    <dbReference type="NCBI Taxonomy" id="2997343"/>
    <lineage>
        <taxon>Bacteria</taxon>
        <taxon>Bacillati</taxon>
        <taxon>Actinomycetota</taxon>
        <taxon>Actinomycetes</taxon>
        <taxon>Pseudonocardiales</taxon>
        <taxon>Pseudonocardiaceae</taxon>
        <taxon>Saccharopolyspora</taxon>
    </lineage>
</organism>
<comment type="caution">
    <text evidence="12">The sequence shown here is derived from an EMBL/GenBank/DDBJ whole genome shotgun (WGS) entry which is preliminary data.</text>
</comment>
<name>A0ABT4V641_9PSEU</name>
<evidence type="ECO:0000259" key="11">
    <source>
        <dbReference type="Pfam" id="PF07992"/>
    </source>
</evidence>
<dbReference type="PROSITE" id="PS00076">
    <property type="entry name" value="PYRIDINE_REDOX_1"/>
    <property type="match status" value="1"/>
</dbReference>